<proteinExistence type="predicted"/>
<dbReference type="HOGENOM" id="CLU_517507_0_0_0"/>
<dbReference type="PANTHER" id="PTHR30383:SF5">
    <property type="entry name" value="SGNH HYDROLASE-TYPE ESTERASE DOMAIN-CONTAINING PROTEIN"/>
    <property type="match status" value="1"/>
</dbReference>
<dbReference type="STRING" id="454171.CP488_01689"/>
<dbReference type="PANTHER" id="PTHR30383">
    <property type="entry name" value="THIOESTERASE 1/PROTEASE 1/LYSOPHOSPHOLIPASE L1"/>
    <property type="match status" value="1"/>
</dbReference>
<dbReference type="GO" id="GO:0004622">
    <property type="term" value="F:phosphatidylcholine lysophospholipase activity"/>
    <property type="evidence" value="ECO:0007669"/>
    <property type="project" value="TreeGrafter"/>
</dbReference>
<reference evidence="3" key="1">
    <citation type="submission" date="2013-03" db="EMBL/GenBank/DDBJ databases">
        <title>Genome sequence of Chthonomonas calidirosea, the first sequenced genome from the Armatimonadetes phylum (formally candidate division OP10).</title>
        <authorList>
            <person name="Lee K.C.Y."/>
            <person name="Morgan X.C."/>
            <person name="Dunfield P.F."/>
            <person name="Tamas I."/>
            <person name="Houghton K.M."/>
            <person name="Vyssotski M."/>
            <person name="Ryan J.L.J."/>
            <person name="Lagutin K."/>
            <person name="McDonald I.R."/>
            <person name="Stott M.B."/>
        </authorList>
    </citation>
    <scope>NUCLEOTIDE SEQUENCE [LARGE SCALE GENOMIC DNA]</scope>
    <source>
        <strain evidence="3">DSM 23976 / ICMP 18418 / T49</strain>
    </source>
</reference>
<organism evidence="2 3">
    <name type="scientific">Chthonomonas calidirosea (strain DSM 23976 / ICMP 18418 / T49)</name>
    <dbReference type="NCBI Taxonomy" id="1303518"/>
    <lineage>
        <taxon>Bacteria</taxon>
        <taxon>Bacillati</taxon>
        <taxon>Armatimonadota</taxon>
        <taxon>Chthonomonadia</taxon>
        <taxon>Chthonomonadales</taxon>
        <taxon>Chthonomonadaceae</taxon>
        <taxon>Chthonomonas</taxon>
    </lineage>
</organism>
<dbReference type="InterPro" id="IPR051532">
    <property type="entry name" value="Ester_Hydrolysis_Enzymes"/>
</dbReference>
<evidence type="ECO:0000313" key="2">
    <source>
        <dbReference type="EMBL" id="CCW36207.1"/>
    </source>
</evidence>
<dbReference type="EMBL" id="HF951689">
    <property type="protein sequence ID" value="CCW36207.1"/>
    <property type="molecule type" value="Genomic_DNA"/>
</dbReference>
<evidence type="ECO:0000313" key="3">
    <source>
        <dbReference type="Proteomes" id="UP000014227"/>
    </source>
</evidence>
<dbReference type="PATRIC" id="fig|1303518.3.peg.2504"/>
<dbReference type="Proteomes" id="UP000014227">
    <property type="component" value="Chromosome I"/>
</dbReference>
<dbReference type="InterPro" id="IPR036514">
    <property type="entry name" value="SGNH_hydro_sf"/>
</dbReference>
<dbReference type="eggNOG" id="COG2755">
    <property type="taxonomic scope" value="Bacteria"/>
</dbReference>
<dbReference type="Pfam" id="PF13472">
    <property type="entry name" value="Lipase_GDSL_2"/>
    <property type="match status" value="1"/>
</dbReference>
<dbReference type="CDD" id="cd00229">
    <property type="entry name" value="SGNH_hydrolase"/>
    <property type="match status" value="1"/>
</dbReference>
<dbReference type="Gene3D" id="3.40.50.1110">
    <property type="entry name" value="SGNH hydrolase"/>
    <property type="match status" value="1"/>
</dbReference>
<dbReference type="AlphaFoldDB" id="S0EZE6"/>
<keyword evidence="3" id="KW-1185">Reference proteome</keyword>
<dbReference type="SUPFAM" id="SSF52266">
    <property type="entry name" value="SGNH hydrolase"/>
    <property type="match status" value="1"/>
</dbReference>
<accession>S0EZE6</accession>
<dbReference type="InParanoid" id="S0EZE6"/>
<name>S0EZE6_CHTCT</name>
<dbReference type="InterPro" id="IPR013830">
    <property type="entry name" value="SGNH_hydro"/>
</dbReference>
<feature type="domain" description="SGNH hydrolase-type esterase" evidence="1">
    <location>
        <begin position="321"/>
        <end position="496"/>
    </location>
</feature>
<protein>
    <submittedName>
        <fullName evidence="2">Lysophospholipase L1 and related esterases</fullName>
    </submittedName>
</protein>
<gene>
    <name evidence="2" type="ORF">CCALI_02403</name>
</gene>
<evidence type="ECO:0000259" key="1">
    <source>
        <dbReference type="Pfam" id="PF13472"/>
    </source>
</evidence>
<dbReference type="KEGG" id="ccz:CCALI_02403"/>
<sequence>MMMTLLALGARAQTIILDDTFNRGPTTVGSGANSTTGIGNGWIDTTGNIWSIPTVGQLNASAGGLGNPCYWAGSGGQMQTEECAVTFVCSSSANRDVAAVVKLQDAKDYYCAFVDSGTLYVQKVINGTFMNLVAVPAFSLSVGQTATIVLYANTSGGSTTLIAYSFVGTLGAPSGTIYTATTVNSAPNLQNAGYCGITSFLNSAINYVTEAKIWNGLYIPGNVLTSGAVALTAANTTTITAAVGAPMGGTSPYTYAWYYSTAANVTPNVLIGGQTTATLTWNPPTSGHYYVRCVVTDSTGHNVSSNTVLVATNGGSLVIGFIGDSITQYGDSLGNAPPYYECQIVQYVGNFYKVSLVNEGIPGSKTSDWVPTNSNNYFNNALAAFQGAGVSVVSIMLGTNDAYGGMPQATYQSNLQAIVNGLVANGFKVILNSPPYILNTNYASANALLESAYPKAIAAVVASNPKMVYQGALYDYRYFAQHVDEMKDQFHPNDAGIQSYAKMWAQAFIQSFLGPGKSPLEGGPVH</sequence>